<sequence>MVAQVKNIEDLISCLLECSAVYSGCESIKNEVADSLKIIGIHQPNTFLTVCHHYLLQNPRVC</sequence>
<keyword evidence="1" id="KW-1185">Reference proteome</keyword>
<dbReference type="WBParaSite" id="Hba_08000">
    <property type="protein sequence ID" value="Hba_08000"/>
    <property type="gene ID" value="Hba_08000"/>
</dbReference>
<evidence type="ECO:0000313" key="1">
    <source>
        <dbReference type="Proteomes" id="UP000095283"/>
    </source>
</evidence>
<organism evidence="1 2">
    <name type="scientific">Heterorhabditis bacteriophora</name>
    <name type="common">Entomopathogenic nematode worm</name>
    <dbReference type="NCBI Taxonomy" id="37862"/>
    <lineage>
        <taxon>Eukaryota</taxon>
        <taxon>Metazoa</taxon>
        <taxon>Ecdysozoa</taxon>
        <taxon>Nematoda</taxon>
        <taxon>Chromadorea</taxon>
        <taxon>Rhabditida</taxon>
        <taxon>Rhabditina</taxon>
        <taxon>Rhabditomorpha</taxon>
        <taxon>Strongyloidea</taxon>
        <taxon>Heterorhabditidae</taxon>
        <taxon>Heterorhabditis</taxon>
    </lineage>
</organism>
<proteinExistence type="predicted"/>
<evidence type="ECO:0000313" key="2">
    <source>
        <dbReference type="WBParaSite" id="Hba_08000"/>
    </source>
</evidence>
<reference evidence="2" key="1">
    <citation type="submission" date="2016-11" db="UniProtKB">
        <authorList>
            <consortium name="WormBaseParasite"/>
        </authorList>
    </citation>
    <scope>IDENTIFICATION</scope>
</reference>
<name>A0A1I7WS72_HETBA</name>
<protein>
    <submittedName>
        <fullName evidence="2">Saposin B-type domain-containing protein</fullName>
    </submittedName>
</protein>
<accession>A0A1I7WS72</accession>
<dbReference type="AlphaFoldDB" id="A0A1I7WS72"/>
<dbReference type="Proteomes" id="UP000095283">
    <property type="component" value="Unplaced"/>
</dbReference>